<name>A0A212RUL6_9PROT</name>
<keyword evidence="1" id="KW-0805">Transcription regulation</keyword>
<dbReference type="InterPro" id="IPR008920">
    <property type="entry name" value="TF_FadR/GntR_C"/>
</dbReference>
<dbReference type="PANTHER" id="PTHR43537">
    <property type="entry name" value="TRANSCRIPTIONAL REGULATOR, GNTR FAMILY"/>
    <property type="match status" value="1"/>
</dbReference>
<organism evidence="5 6">
    <name type="scientific">Arboricoccus pini</name>
    <dbReference type="NCBI Taxonomy" id="1963835"/>
    <lineage>
        <taxon>Bacteria</taxon>
        <taxon>Pseudomonadati</taxon>
        <taxon>Pseudomonadota</taxon>
        <taxon>Alphaproteobacteria</taxon>
        <taxon>Geminicoccales</taxon>
        <taxon>Geminicoccaceae</taxon>
        <taxon>Arboricoccus</taxon>
    </lineage>
</organism>
<dbReference type="OrthoDB" id="9809707at2"/>
<dbReference type="Pfam" id="PF00392">
    <property type="entry name" value="GntR"/>
    <property type="match status" value="1"/>
</dbReference>
<dbReference type="SUPFAM" id="SSF48008">
    <property type="entry name" value="GntR ligand-binding domain-like"/>
    <property type="match status" value="1"/>
</dbReference>
<evidence type="ECO:0000256" key="2">
    <source>
        <dbReference type="ARBA" id="ARBA00023125"/>
    </source>
</evidence>
<evidence type="ECO:0000256" key="1">
    <source>
        <dbReference type="ARBA" id="ARBA00023015"/>
    </source>
</evidence>
<evidence type="ECO:0000256" key="3">
    <source>
        <dbReference type="ARBA" id="ARBA00023163"/>
    </source>
</evidence>
<proteinExistence type="predicted"/>
<accession>A0A212RUL6</accession>
<dbReference type="CDD" id="cd07377">
    <property type="entry name" value="WHTH_GntR"/>
    <property type="match status" value="1"/>
</dbReference>
<dbReference type="AlphaFoldDB" id="A0A212RUL6"/>
<dbReference type="SMART" id="SM00895">
    <property type="entry name" value="FCD"/>
    <property type="match status" value="1"/>
</dbReference>
<dbReference type="InterPro" id="IPR036390">
    <property type="entry name" value="WH_DNA-bd_sf"/>
</dbReference>
<dbReference type="SMART" id="SM00345">
    <property type="entry name" value="HTH_GNTR"/>
    <property type="match status" value="1"/>
</dbReference>
<dbReference type="Gene3D" id="1.10.10.10">
    <property type="entry name" value="Winged helix-like DNA-binding domain superfamily/Winged helix DNA-binding domain"/>
    <property type="match status" value="1"/>
</dbReference>
<reference evidence="5 6" key="1">
    <citation type="submission" date="2017-06" db="EMBL/GenBank/DDBJ databases">
        <authorList>
            <person name="Kim H.J."/>
            <person name="Triplett B.A."/>
        </authorList>
    </citation>
    <scope>NUCLEOTIDE SEQUENCE [LARGE SCALE GENOMIC DNA]</scope>
    <source>
        <strain evidence="5 6">B29T1</strain>
    </source>
</reference>
<dbReference type="RefSeq" id="WP_088562602.1">
    <property type="nucleotide sequence ID" value="NZ_FYEH01000015.1"/>
</dbReference>
<keyword evidence="2" id="KW-0238">DNA-binding</keyword>
<evidence type="ECO:0000313" key="5">
    <source>
        <dbReference type="EMBL" id="SNB76363.1"/>
    </source>
</evidence>
<dbReference type="EMBL" id="FYEH01000015">
    <property type="protein sequence ID" value="SNB76363.1"/>
    <property type="molecule type" value="Genomic_DNA"/>
</dbReference>
<gene>
    <name evidence="5" type="ORF">SAMN07250955_1159</name>
</gene>
<sequence>MQLQPLPPRGSLVDQVVSKLTAQIRDGTVKPGGRLPGEVEIARQLRVSRSVVREALTILRAEELIESRRGQGVFVNEQGTAGVLRLKIPDLSEIKQVQDMLELRAGLEAQAAQLAAARRSEEDVALLEEALTSMIVAGEAGLPGVEEDLYFHQLVAAASKNASIIEVLNFLGGSLRRSIGRSRANDALRIEFLLEAREEHMAIVRAIAQGDGEMAGLKMRWHMERSWRRLKKGLC</sequence>
<dbReference type="InterPro" id="IPR011711">
    <property type="entry name" value="GntR_C"/>
</dbReference>
<dbReference type="PRINTS" id="PR00035">
    <property type="entry name" value="HTHGNTR"/>
</dbReference>
<evidence type="ECO:0000259" key="4">
    <source>
        <dbReference type="PROSITE" id="PS50949"/>
    </source>
</evidence>
<keyword evidence="6" id="KW-1185">Reference proteome</keyword>
<evidence type="ECO:0000313" key="6">
    <source>
        <dbReference type="Proteomes" id="UP000197065"/>
    </source>
</evidence>
<dbReference type="PROSITE" id="PS50949">
    <property type="entry name" value="HTH_GNTR"/>
    <property type="match status" value="1"/>
</dbReference>
<feature type="domain" description="HTH gntR-type" evidence="4">
    <location>
        <begin position="10"/>
        <end position="78"/>
    </location>
</feature>
<dbReference type="Gene3D" id="1.20.120.530">
    <property type="entry name" value="GntR ligand-binding domain-like"/>
    <property type="match status" value="1"/>
</dbReference>
<keyword evidence="3" id="KW-0804">Transcription</keyword>
<dbReference type="GO" id="GO:0003677">
    <property type="term" value="F:DNA binding"/>
    <property type="evidence" value="ECO:0007669"/>
    <property type="project" value="UniProtKB-KW"/>
</dbReference>
<dbReference type="SUPFAM" id="SSF46785">
    <property type="entry name" value="Winged helix' DNA-binding domain"/>
    <property type="match status" value="1"/>
</dbReference>
<dbReference type="GO" id="GO:0003700">
    <property type="term" value="F:DNA-binding transcription factor activity"/>
    <property type="evidence" value="ECO:0007669"/>
    <property type="project" value="InterPro"/>
</dbReference>
<dbReference type="InterPro" id="IPR036388">
    <property type="entry name" value="WH-like_DNA-bd_sf"/>
</dbReference>
<dbReference type="PANTHER" id="PTHR43537:SF5">
    <property type="entry name" value="UXU OPERON TRANSCRIPTIONAL REGULATOR"/>
    <property type="match status" value="1"/>
</dbReference>
<dbReference type="InterPro" id="IPR000524">
    <property type="entry name" value="Tscrpt_reg_HTH_GntR"/>
</dbReference>
<dbReference type="Proteomes" id="UP000197065">
    <property type="component" value="Unassembled WGS sequence"/>
</dbReference>
<dbReference type="Pfam" id="PF07729">
    <property type="entry name" value="FCD"/>
    <property type="match status" value="1"/>
</dbReference>
<protein>
    <submittedName>
        <fullName evidence="5">Transcriptional regulator, GntR family</fullName>
    </submittedName>
</protein>